<dbReference type="Pfam" id="PF06985">
    <property type="entry name" value="HET"/>
    <property type="match status" value="1"/>
</dbReference>
<protein>
    <recommendedName>
        <fullName evidence="1">Heterokaryon incompatibility domain-containing protein</fullName>
    </recommendedName>
</protein>
<dbReference type="EMBL" id="MU006235">
    <property type="protein sequence ID" value="KAF2822274.1"/>
    <property type="molecule type" value="Genomic_DNA"/>
</dbReference>
<dbReference type="Proteomes" id="UP000799424">
    <property type="component" value="Unassembled WGS sequence"/>
</dbReference>
<dbReference type="PANTHER" id="PTHR24148:SF73">
    <property type="entry name" value="HET DOMAIN PROTEIN (AFU_ORTHOLOGUE AFUA_8G01020)"/>
    <property type="match status" value="1"/>
</dbReference>
<reference evidence="2" key="1">
    <citation type="journal article" date="2020" name="Stud. Mycol.">
        <title>101 Dothideomycetes genomes: a test case for predicting lifestyles and emergence of pathogens.</title>
        <authorList>
            <person name="Haridas S."/>
            <person name="Albert R."/>
            <person name="Binder M."/>
            <person name="Bloem J."/>
            <person name="Labutti K."/>
            <person name="Salamov A."/>
            <person name="Andreopoulos B."/>
            <person name="Baker S."/>
            <person name="Barry K."/>
            <person name="Bills G."/>
            <person name="Bluhm B."/>
            <person name="Cannon C."/>
            <person name="Castanera R."/>
            <person name="Culley D."/>
            <person name="Daum C."/>
            <person name="Ezra D."/>
            <person name="Gonzalez J."/>
            <person name="Henrissat B."/>
            <person name="Kuo A."/>
            <person name="Liang C."/>
            <person name="Lipzen A."/>
            <person name="Lutzoni F."/>
            <person name="Magnuson J."/>
            <person name="Mondo S."/>
            <person name="Nolan M."/>
            <person name="Ohm R."/>
            <person name="Pangilinan J."/>
            <person name="Park H.-J."/>
            <person name="Ramirez L."/>
            <person name="Alfaro M."/>
            <person name="Sun H."/>
            <person name="Tritt A."/>
            <person name="Yoshinaga Y."/>
            <person name="Zwiers L.-H."/>
            <person name="Turgeon B."/>
            <person name="Goodwin S."/>
            <person name="Spatafora J."/>
            <person name="Crous P."/>
            <person name="Grigoriev I."/>
        </authorList>
    </citation>
    <scope>NUCLEOTIDE SEQUENCE</scope>
    <source>
        <strain evidence="2">CBS 113818</strain>
    </source>
</reference>
<evidence type="ECO:0000313" key="2">
    <source>
        <dbReference type="EMBL" id="KAF2822274.1"/>
    </source>
</evidence>
<evidence type="ECO:0000313" key="3">
    <source>
        <dbReference type="Proteomes" id="UP000799424"/>
    </source>
</evidence>
<feature type="domain" description="Heterokaryon incompatibility" evidence="1">
    <location>
        <begin position="54"/>
        <end position="191"/>
    </location>
</feature>
<dbReference type="InterPro" id="IPR010730">
    <property type="entry name" value="HET"/>
</dbReference>
<sequence>MDYALASIFPYETLREGLSIRLIDLHPAANASSDLRCNIIHVDLLDAVSFHPPYTALSYAWGSAEKTCILWCNTGSLAITASLDAALRAVRKTTWNLLIWADAVCINQENVQERNFQVANMIHIYSRASSVLVWIGEDDVEKRGARCLEWLQIIGRYPNFALRCEISPSDMTLLESFFDRDWFKRRWVIQEVVVAAQAFVICGSKRISW</sequence>
<gene>
    <name evidence="2" type="ORF">CC86DRAFT_301238</name>
</gene>
<proteinExistence type="predicted"/>
<feature type="non-terminal residue" evidence="2">
    <location>
        <position position="209"/>
    </location>
</feature>
<keyword evidence="3" id="KW-1185">Reference proteome</keyword>
<dbReference type="AlphaFoldDB" id="A0A6A6ZPD4"/>
<dbReference type="PANTHER" id="PTHR24148">
    <property type="entry name" value="ANKYRIN REPEAT DOMAIN-CONTAINING PROTEIN 39 HOMOLOG-RELATED"/>
    <property type="match status" value="1"/>
</dbReference>
<name>A0A6A6ZPD4_9PLEO</name>
<evidence type="ECO:0000259" key="1">
    <source>
        <dbReference type="Pfam" id="PF06985"/>
    </source>
</evidence>
<accession>A0A6A6ZPD4</accession>
<dbReference type="OrthoDB" id="2157530at2759"/>
<dbReference type="InterPro" id="IPR052895">
    <property type="entry name" value="HetReg/Transcr_Mod"/>
</dbReference>
<organism evidence="2 3">
    <name type="scientific">Ophiobolus disseminans</name>
    <dbReference type="NCBI Taxonomy" id="1469910"/>
    <lineage>
        <taxon>Eukaryota</taxon>
        <taxon>Fungi</taxon>
        <taxon>Dikarya</taxon>
        <taxon>Ascomycota</taxon>
        <taxon>Pezizomycotina</taxon>
        <taxon>Dothideomycetes</taxon>
        <taxon>Pleosporomycetidae</taxon>
        <taxon>Pleosporales</taxon>
        <taxon>Pleosporineae</taxon>
        <taxon>Phaeosphaeriaceae</taxon>
        <taxon>Ophiobolus</taxon>
    </lineage>
</organism>